<gene>
    <name evidence="1" type="ORF">ACFO3D_13800</name>
</gene>
<dbReference type="Gene3D" id="3.10.450.50">
    <property type="match status" value="1"/>
</dbReference>
<protein>
    <submittedName>
        <fullName evidence="1">DUF4440 domain-containing protein</fullName>
    </submittedName>
</protein>
<evidence type="ECO:0000313" key="1">
    <source>
        <dbReference type="EMBL" id="MFC4559268.1"/>
    </source>
</evidence>
<organism evidence="1 2">
    <name type="scientific">Virgibacillus kekensis</name>
    <dbReference type="NCBI Taxonomy" id="202261"/>
    <lineage>
        <taxon>Bacteria</taxon>
        <taxon>Bacillati</taxon>
        <taxon>Bacillota</taxon>
        <taxon>Bacilli</taxon>
        <taxon>Bacillales</taxon>
        <taxon>Bacillaceae</taxon>
        <taxon>Virgibacillus</taxon>
    </lineage>
</organism>
<dbReference type="EMBL" id="JBHSFU010000007">
    <property type="protein sequence ID" value="MFC4559268.1"/>
    <property type="molecule type" value="Genomic_DNA"/>
</dbReference>
<proteinExistence type="predicted"/>
<dbReference type="InterPro" id="IPR032710">
    <property type="entry name" value="NTF2-like_dom_sf"/>
</dbReference>
<sequence>MRNIDDVLKDYFDAWNKGLITKNSDGIREYMSRDFVGYWANSDINEPDPYYYDYDITSSLKQMDNAKKSFEPFSITERNKGKEILILGKETNLINGEPYTAQCMFIWREESGQWKLLREYIELER</sequence>
<keyword evidence="2" id="KW-1185">Reference proteome</keyword>
<accession>A0ABV9DMF5</accession>
<dbReference type="RefSeq" id="WP_390297063.1">
    <property type="nucleotide sequence ID" value="NZ_JBHSFU010000007.1"/>
</dbReference>
<dbReference type="SUPFAM" id="SSF54427">
    <property type="entry name" value="NTF2-like"/>
    <property type="match status" value="1"/>
</dbReference>
<evidence type="ECO:0000313" key="2">
    <source>
        <dbReference type="Proteomes" id="UP001595989"/>
    </source>
</evidence>
<name>A0ABV9DMF5_9BACI</name>
<reference evidence="2" key="1">
    <citation type="journal article" date="2019" name="Int. J. Syst. Evol. Microbiol.">
        <title>The Global Catalogue of Microorganisms (GCM) 10K type strain sequencing project: providing services to taxonomists for standard genome sequencing and annotation.</title>
        <authorList>
            <consortium name="The Broad Institute Genomics Platform"/>
            <consortium name="The Broad Institute Genome Sequencing Center for Infectious Disease"/>
            <person name="Wu L."/>
            <person name="Ma J."/>
        </authorList>
    </citation>
    <scope>NUCLEOTIDE SEQUENCE [LARGE SCALE GENOMIC DNA]</scope>
    <source>
        <strain evidence="2">CGMCC 4.7426</strain>
    </source>
</reference>
<dbReference type="Proteomes" id="UP001595989">
    <property type="component" value="Unassembled WGS sequence"/>
</dbReference>
<comment type="caution">
    <text evidence="1">The sequence shown here is derived from an EMBL/GenBank/DDBJ whole genome shotgun (WGS) entry which is preliminary data.</text>
</comment>